<keyword evidence="1" id="KW-0812">Transmembrane</keyword>
<evidence type="ECO:0000313" key="2">
    <source>
        <dbReference type="EMBL" id="MFC5584545.1"/>
    </source>
</evidence>
<dbReference type="PANTHER" id="PTHR35813">
    <property type="entry name" value="INNER MEMBRANE PROTEIN YBAN"/>
    <property type="match status" value="1"/>
</dbReference>
<dbReference type="EMBL" id="JBHSNB010000001">
    <property type="protein sequence ID" value="MFC5584545.1"/>
    <property type="molecule type" value="Genomic_DNA"/>
</dbReference>
<name>A0ABW0T5B7_9HYPH</name>
<comment type="caution">
    <text evidence="2">The sequence shown here is derived from an EMBL/GenBank/DDBJ whole genome shotgun (WGS) entry which is preliminary data.</text>
</comment>
<keyword evidence="1" id="KW-1133">Transmembrane helix</keyword>
<feature type="transmembrane region" description="Helical" evidence="1">
    <location>
        <begin position="67"/>
        <end position="86"/>
    </location>
</feature>
<reference evidence="3" key="1">
    <citation type="journal article" date="2019" name="Int. J. Syst. Evol. Microbiol.">
        <title>The Global Catalogue of Microorganisms (GCM) 10K type strain sequencing project: providing services to taxonomists for standard genome sequencing and annotation.</title>
        <authorList>
            <consortium name="The Broad Institute Genomics Platform"/>
            <consortium name="The Broad Institute Genome Sequencing Center for Infectious Disease"/>
            <person name="Wu L."/>
            <person name="Ma J."/>
        </authorList>
    </citation>
    <scope>NUCLEOTIDE SEQUENCE [LARGE SCALE GENOMIC DNA]</scope>
    <source>
        <strain evidence="3">JCM 3366</strain>
    </source>
</reference>
<dbReference type="InterPro" id="IPR007401">
    <property type="entry name" value="DUF454"/>
</dbReference>
<gene>
    <name evidence="2" type="ORF">ACFPOD_05450</name>
</gene>
<keyword evidence="1" id="KW-0472">Membrane</keyword>
<feature type="transmembrane region" description="Helical" evidence="1">
    <location>
        <begin position="6"/>
        <end position="34"/>
    </location>
</feature>
<dbReference type="Pfam" id="PF04304">
    <property type="entry name" value="DUF454"/>
    <property type="match status" value="1"/>
</dbReference>
<keyword evidence="3" id="KW-1185">Reference proteome</keyword>
<evidence type="ECO:0000256" key="1">
    <source>
        <dbReference type="SAM" id="Phobius"/>
    </source>
</evidence>
<dbReference type="Proteomes" id="UP001596107">
    <property type="component" value="Unassembled WGS sequence"/>
</dbReference>
<dbReference type="PIRSF" id="PIRSF016789">
    <property type="entry name" value="DUF454"/>
    <property type="match status" value="1"/>
</dbReference>
<organism evidence="2 3">
    <name type="scientific">Nitratireductor kimnyeongensis</name>
    <dbReference type="NCBI Taxonomy" id="430679"/>
    <lineage>
        <taxon>Bacteria</taxon>
        <taxon>Pseudomonadati</taxon>
        <taxon>Pseudomonadota</taxon>
        <taxon>Alphaproteobacteria</taxon>
        <taxon>Hyphomicrobiales</taxon>
        <taxon>Phyllobacteriaceae</taxon>
        <taxon>Nitratireductor</taxon>
    </lineage>
</organism>
<evidence type="ECO:0000313" key="3">
    <source>
        <dbReference type="Proteomes" id="UP001596107"/>
    </source>
</evidence>
<dbReference type="RefSeq" id="WP_223022540.1">
    <property type="nucleotide sequence ID" value="NZ_CP078143.1"/>
</dbReference>
<sequence>MALGFMMLGLAFIGAFLPIMPTTIFLILAAWFFARSSPTLERRLLQHPRFGPVLRDWRDRGVVPRRAKILAAVGMALGLGLCIFFYKPSMTIALTLAAAMAAVAVWIASRPEA</sequence>
<feature type="transmembrane region" description="Helical" evidence="1">
    <location>
        <begin position="92"/>
        <end position="109"/>
    </location>
</feature>
<accession>A0ABW0T5B7</accession>
<protein>
    <submittedName>
        <fullName evidence="2">YbaN family protein</fullName>
    </submittedName>
</protein>
<dbReference type="PANTHER" id="PTHR35813:SF1">
    <property type="entry name" value="INNER MEMBRANE PROTEIN YBAN"/>
    <property type="match status" value="1"/>
</dbReference>
<proteinExistence type="predicted"/>